<name>A0AC34RP84_9BILA</name>
<sequence>MQNNPNQPYGQMRPPPPPAHQQPPLQQQQPPFYGNVSQQTFYGNQPVQNVPPPQHFQGQYPVRNMGSPSFMPGQSPRPMGEPIRSLNPPSVGHNPASIGPSTQQERISIPNGQLPIRPEVLRAQQLTQGRPMPPLNQPRPPIFQPAPPVANAGPINAEISVDDTRQEPKSMPKANFMPNEMPAHLANFPFPGPPPGVESTVKYIWKDKVMALSPKPLFHPDVLNTLHNKSVGYLCHLGKDIIQELIVRALQINQMFKTAYTSYNQTNHNDTDLYFMYCRYLLGKLWEIRVFVDRQMNGKPRINAEEFIELMSIDKDPVLPQEFLDLRTKFNGNRRILYETSNPVLPQEFLDLRTKFNGNRRILYETSSNLKKIEWMSENTDPKNSDYFVRKTNDVKKRKEVADKIKESSLDRTKKD</sequence>
<organism evidence="1 2">
    <name type="scientific">Panagrolaimus sp. JU765</name>
    <dbReference type="NCBI Taxonomy" id="591449"/>
    <lineage>
        <taxon>Eukaryota</taxon>
        <taxon>Metazoa</taxon>
        <taxon>Ecdysozoa</taxon>
        <taxon>Nematoda</taxon>
        <taxon>Chromadorea</taxon>
        <taxon>Rhabditida</taxon>
        <taxon>Tylenchina</taxon>
        <taxon>Panagrolaimomorpha</taxon>
        <taxon>Panagrolaimoidea</taxon>
        <taxon>Panagrolaimidae</taxon>
        <taxon>Panagrolaimus</taxon>
    </lineage>
</organism>
<accession>A0AC34RP84</accession>
<protein>
    <submittedName>
        <fullName evidence="2">Uncharacterized protein</fullName>
    </submittedName>
</protein>
<reference evidence="2" key="1">
    <citation type="submission" date="2022-11" db="UniProtKB">
        <authorList>
            <consortium name="WormBaseParasite"/>
        </authorList>
    </citation>
    <scope>IDENTIFICATION</scope>
</reference>
<dbReference type="Proteomes" id="UP000887576">
    <property type="component" value="Unplaced"/>
</dbReference>
<proteinExistence type="predicted"/>
<evidence type="ECO:0000313" key="1">
    <source>
        <dbReference type="Proteomes" id="UP000887576"/>
    </source>
</evidence>
<dbReference type="WBParaSite" id="JU765_v2.g8874.t1">
    <property type="protein sequence ID" value="JU765_v2.g8874.t1"/>
    <property type="gene ID" value="JU765_v2.g8874"/>
</dbReference>
<evidence type="ECO:0000313" key="2">
    <source>
        <dbReference type="WBParaSite" id="JU765_v2.g8874.t1"/>
    </source>
</evidence>